<keyword evidence="3" id="KW-0677">Repeat</keyword>
<dbReference type="InterPro" id="IPR041221">
    <property type="entry name" value="APC1_C"/>
</dbReference>
<dbReference type="InterPro" id="IPR046794">
    <property type="entry name" value="Apc1_MidN"/>
</dbReference>
<proteinExistence type="inferred from homology"/>
<dbReference type="InterPro" id="IPR011989">
    <property type="entry name" value="ARM-like"/>
</dbReference>
<dbReference type="GO" id="GO:0007091">
    <property type="term" value="P:metaphase/anaphase transition of mitotic cell cycle"/>
    <property type="evidence" value="ECO:0007669"/>
    <property type="project" value="TreeGrafter"/>
</dbReference>
<evidence type="ECO:0000259" key="6">
    <source>
        <dbReference type="Pfam" id="PF12859"/>
    </source>
</evidence>
<organism evidence="10 11">
    <name type="scientific">Pocillopora meandrina</name>
    <dbReference type="NCBI Taxonomy" id="46732"/>
    <lineage>
        <taxon>Eukaryota</taxon>
        <taxon>Metazoa</taxon>
        <taxon>Cnidaria</taxon>
        <taxon>Anthozoa</taxon>
        <taxon>Hexacorallia</taxon>
        <taxon>Scleractinia</taxon>
        <taxon>Astrocoeniina</taxon>
        <taxon>Pocilloporidae</taxon>
        <taxon>Pocillopora</taxon>
    </lineage>
</organism>
<dbReference type="InterPro" id="IPR024990">
    <property type="entry name" value="Apc1"/>
</dbReference>
<feature type="domain" description="Anaphase-promoting complex subunit 1 beta-sandwich" evidence="9">
    <location>
        <begin position="1543"/>
        <end position="1628"/>
    </location>
</feature>
<dbReference type="InterPro" id="IPR049255">
    <property type="entry name" value="Apc1_N"/>
</dbReference>
<dbReference type="GO" id="GO:0051301">
    <property type="term" value="P:cell division"/>
    <property type="evidence" value="ECO:0007669"/>
    <property type="project" value="UniProtKB-KW"/>
</dbReference>
<dbReference type="EMBL" id="CALNXJ010000034">
    <property type="protein sequence ID" value="CAH3140409.1"/>
    <property type="molecule type" value="Genomic_DNA"/>
</dbReference>
<reference evidence="10 11" key="1">
    <citation type="submission" date="2022-05" db="EMBL/GenBank/DDBJ databases">
        <authorList>
            <consortium name="Genoscope - CEA"/>
            <person name="William W."/>
        </authorList>
    </citation>
    <scope>NUCLEOTIDE SEQUENCE [LARGE SCALE GENOMIC DNA]</scope>
</reference>
<dbReference type="Pfam" id="PF21282">
    <property type="entry name" value="APC1_3rd"/>
    <property type="match status" value="1"/>
</dbReference>
<sequence>MMISSVKVEKFEPFGKAFCSRHPFAALPKTSHKRSILESEIEPTCKWVLRSTKDHPECYEELFMQGNTVVWSVGKSQVVRTVQKCYSAMSLIVDCLWCTFSLPSEYCNRGENQVSSGETLHSLCVVQNDCIDVLTEDGALFTITLPFPVKQVVALQEGLLLERATAPGEITGQRRDVPTMFSVLHPLDEPRPITSKVEGKIFYICDPAVSVVFSCSDPPLVMTYDFVIGLHSVWHVTKATAQDCPESPTHVEYPSELHFSNIFHHPTPLLSAGAHSRLSVATPTQSFSPFNPFTPTSAVKAHSRVQSPAPAHLLSSAWSQRSLNMTISPAVDSPVRVGLRSPVPFFSPPMSCFSSKEESSWDSFQPLSPDVCLTQVWQETQVAVRYGTKGKASKAFLTKDKSGATFLCYLLGQLEKLRGVQVIQERNSIDLNNTFEIPAKDAVPVEKLNVMLVLEPNYSLVIYSGMIKGCQVNLPILPLLEVDQSLHFNTPEKVLSFSSIKLSNNEVNMDDVEGKSSVGNALQDVKILSLRDPVSETCNLVLSDGSIYRIKLPILSQNLAVTACLEALKYILPGLLVIQAQLACYAVAQVPHLQDSEQEWKWFTKCVLELMGFQTEDKFKSDSPELPAAKKSKTQEEDQAWEMLTMSDFHQNMSRQGIGLPPLLNKETPGEEKHSFPMQIKKDALLHNHISSILFAWHLIYEDLKLNILGKDSLCPMAQFLCDLALALGWHAYVEYYCRDFPSLFLGSRDSPAHITRDQQSEMFLPLCEKPPSIIQWLYNFLNGHPVEPFPVLPRTTKHTYNIIMLYSLFNNIEDKNNLEDDADKLFKCISYSEEVIATFKESFVTTQEKLRCFDSDADKVVAFLASSGLTRKDIDCLPFGVALPIREALHQSADDPPLTLPAGAYQLIGREDLASMLMTDAKKLNTYIPLKKATLKDGEIDDGFNIDDEILRLRFGKDLRVQEMKRLLQSSKPVTVNVLQKPDVSDHDFIQEQENRLLLMCKRTMALPVGRGMFTMATSRPVLTETIPIPPLDLTGRAPPRNTTVGLEHVETPTDMKMWPLFHNGVATGLRIAQGISQIDSTWIVYNKPKTNQQSEEHAGFLMALGLNGHLKNLSHMNLHDYLCKGHELTTVALLLGTAAAKRGTMDVTITKMLSIHIDALLPPTSAELDLHHSAQVAAILGVGLLYQGTAQRRMAEVLLSEIGRPPGPEMENAVNRESYSLAAGLALGLVMLEHGNEAASVVDLKIADQLYHYMVGGQTKPQTGTQKEKFKSPSYQIKEGDSVNINVTGPGATLALGLMFMKTKNTSVAAWFDAPDTQVLLDFIRPDFLLLRLLSRGLIMWDSIHPSTNWVESHIPAIVHQCDTTSAESEAANSDIDMESLSQAKINIIAGCCMAMGLRFAGSANQEAFNCLMHYTKYCKDLLSNSAVEQAGKPTVETCLNTILLSLAMVMAGTGNLDVLRIARQLRKRHSPDVPYGSHMAVHMAIGLLFLGAGRFTLSTDGPSIAALICAFYPRFPISSTDNRYHLQAFRHLYVLAAEPRVLVPREVDTNKACHVPLEVTLKETQFYPETVLKLTAPCILPELQLIRKICVSGLRYWPITIDLTESKDSFSLLTASQGTLFVKRRTGFLSYADDPQGYRNILAKTFSAQTDQIEVVRSFSSDPNLIALVELFGDKDLSNERERRLCSFIASTLVETVTEEKPEVLQILLRMWQIVHNLEYEPNPGSVWQMKLAVTFYKKVFSRISTRMRRKPLISGDFIEEYKFLLEESIDRLMNKNSILAKDCYSAEEQKRKFCPAVCCFAVYHDVPLPRSLPSLLQQGNIPSLAEMLQGSEDLPLTLTAMLRLQAQS</sequence>
<keyword evidence="5" id="KW-0131">Cell cycle</keyword>
<evidence type="ECO:0008006" key="12">
    <source>
        <dbReference type="Google" id="ProtNLM"/>
    </source>
</evidence>
<evidence type="ECO:0000256" key="1">
    <source>
        <dbReference type="ARBA" id="ARBA00010547"/>
    </source>
</evidence>
<evidence type="ECO:0000259" key="8">
    <source>
        <dbReference type="Pfam" id="PF20518"/>
    </source>
</evidence>
<evidence type="ECO:0000256" key="3">
    <source>
        <dbReference type="ARBA" id="ARBA00022737"/>
    </source>
</evidence>
<dbReference type="GO" id="GO:0070979">
    <property type="term" value="P:protein K11-linked ubiquitination"/>
    <property type="evidence" value="ECO:0007669"/>
    <property type="project" value="TreeGrafter"/>
</dbReference>
<evidence type="ECO:0000259" key="9">
    <source>
        <dbReference type="Pfam" id="PF21282"/>
    </source>
</evidence>
<comment type="similarity">
    <text evidence="1">Belongs to the APC1 family.</text>
</comment>
<dbReference type="PANTHER" id="PTHR12827">
    <property type="entry name" value="MEIOTIC CHECKPOINT REGULATOR TSG24 FAMILY MEMBER"/>
    <property type="match status" value="1"/>
</dbReference>
<dbReference type="Gene3D" id="1.25.10.10">
    <property type="entry name" value="Leucine-rich Repeat Variant"/>
    <property type="match status" value="2"/>
</dbReference>
<evidence type="ECO:0000313" key="11">
    <source>
        <dbReference type="Proteomes" id="UP001159428"/>
    </source>
</evidence>
<dbReference type="FunFam" id="1.25.10.10:FF:000302">
    <property type="entry name" value="Anaphase-promoting complex subunit 1"/>
    <property type="match status" value="1"/>
</dbReference>
<dbReference type="PANTHER" id="PTHR12827:SF3">
    <property type="entry name" value="ANAPHASE-PROMOTING COMPLEX SUBUNIT 1"/>
    <property type="match status" value="1"/>
</dbReference>
<evidence type="ECO:0000256" key="4">
    <source>
        <dbReference type="ARBA" id="ARBA00022776"/>
    </source>
</evidence>
<dbReference type="GO" id="GO:0060090">
    <property type="term" value="F:molecular adaptor activity"/>
    <property type="evidence" value="ECO:0007669"/>
    <property type="project" value="TreeGrafter"/>
</dbReference>
<dbReference type="Pfam" id="PF20518">
    <property type="entry name" value="Apc1_MidN"/>
    <property type="match status" value="1"/>
</dbReference>
<name>A0AAU9X8Z7_9CNID</name>
<evidence type="ECO:0000256" key="5">
    <source>
        <dbReference type="ARBA" id="ARBA00023306"/>
    </source>
</evidence>
<dbReference type="Proteomes" id="UP001159428">
    <property type="component" value="Unassembled WGS sequence"/>
</dbReference>
<keyword evidence="2" id="KW-0132">Cell division</keyword>
<protein>
    <recommendedName>
        <fullName evidence="12">Anaphase-promoting complex subunit 1</fullName>
    </recommendedName>
</protein>
<dbReference type="InterPro" id="IPR048971">
    <property type="entry name" value="Apc1_3rd"/>
</dbReference>
<keyword evidence="11" id="KW-1185">Reference proteome</keyword>
<evidence type="ECO:0000256" key="2">
    <source>
        <dbReference type="ARBA" id="ARBA00022618"/>
    </source>
</evidence>
<evidence type="ECO:0000313" key="10">
    <source>
        <dbReference type="EMBL" id="CAH3140409.1"/>
    </source>
</evidence>
<accession>A0AAU9X8Z7</accession>
<comment type="caution">
    <text evidence="10">The sequence shown here is derived from an EMBL/GenBank/DDBJ whole genome shotgun (WGS) entry which is preliminary data.</text>
</comment>
<dbReference type="Pfam" id="PF18122">
    <property type="entry name" value="APC1_C"/>
    <property type="match status" value="1"/>
</dbReference>
<dbReference type="Pfam" id="PF12859">
    <property type="entry name" value="ANAPC1"/>
    <property type="match status" value="1"/>
</dbReference>
<feature type="domain" description="Anaphase-promoting complex subunit 1 middle" evidence="8">
    <location>
        <begin position="628"/>
        <end position="915"/>
    </location>
</feature>
<gene>
    <name evidence="10" type="ORF">PMEA_00019169</name>
</gene>
<dbReference type="GO" id="GO:0005680">
    <property type="term" value="C:anaphase-promoting complex"/>
    <property type="evidence" value="ECO:0007669"/>
    <property type="project" value="InterPro"/>
</dbReference>
<feature type="domain" description="Anaphase-promoting complex subunit 1 N-terminal" evidence="6">
    <location>
        <begin position="52"/>
        <end position="167"/>
    </location>
</feature>
<feature type="domain" description="Anaphase-promoting complex subunit 1 C-terminal" evidence="7">
    <location>
        <begin position="1657"/>
        <end position="1811"/>
    </location>
</feature>
<dbReference type="GO" id="GO:0031145">
    <property type="term" value="P:anaphase-promoting complex-dependent catabolic process"/>
    <property type="evidence" value="ECO:0007669"/>
    <property type="project" value="TreeGrafter"/>
</dbReference>
<keyword evidence="4" id="KW-0498">Mitosis</keyword>
<evidence type="ECO:0000259" key="7">
    <source>
        <dbReference type="Pfam" id="PF18122"/>
    </source>
</evidence>